<comment type="caution">
    <text evidence="1">The sequence shown here is derived from an EMBL/GenBank/DDBJ whole genome shotgun (WGS) entry which is preliminary data.</text>
</comment>
<proteinExistence type="predicted"/>
<keyword evidence="2" id="KW-1185">Reference proteome</keyword>
<accession>A0ACC2F163</accession>
<gene>
    <name evidence="1" type="ORF">DPEC_G00348500</name>
</gene>
<protein>
    <submittedName>
        <fullName evidence="1">Uncharacterized protein</fullName>
    </submittedName>
</protein>
<dbReference type="EMBL" id="CM055763">
    <property type="protein sequence ID" value="KAJ7985093.1"/>
    <property type="molecule type" value="Genomic_DNA"/>
</dbReference>
<reference evidence="1" key="1">
    <citation type="submission" date="2021-05" db="EMBL/GenBank/DDBJ databases">
        <authorList>
            <person name="Pan Q."/>
            <person name="Jouanno E."/>
            <person name="Zahm M."/>
            <person name="Klopp C."/>
            <person name="Cabau C."/>
            <person name="Louis A."/>
            <person name="Berthelot C."/>
            <person name="Parey E."/>
            <person name="Roest Crollius H."/>
            <person name="Montfort J."/>
            <person name="Robinson-Rechavi M."/>
            <person name="Bouchez O."/>
            <person name="Lampietro C."/>
            <person name="Lopez Roques C."/>
            <person name="Donnadieu C."/>
            <person name="Postlethwait J."/>
            <person name="Bobe J."/>
            <person name="Dillon D."/>
            <person name="Chandos A."/>
            <person name="von Hippel F."/>
            <person name="Guiguen Y."/>
        </authorList>
    </citation>
    <scope>NUCLEOTIDE SEQUENCE</scope>
    <source>
        <strain evidence="1">YG-Jan2019</strain>
    </source>
</reference>
<organism evidence="1 2">
    <name type="scientific">Dallia pectoralis</name>
    <name type="common">Alaska blackfish</name>
    <dbReference type="NCBI Taxonomy" id="75939"/>
    <lineage>
        <taxon>Eukaryota</taxon>
        <taxon>Metazoa</taxon>
        <taxon>Chordata</taxon>
        <taxon>Craniata</taxon>
        <taxon>Vertebrata</taxon>
        <taxon>Euteleostomi</taxon>
        <taxon>Actinopterygii</taxon>
        <taxon>Neopterygii</taxon>
        <taxon>Teleostei</taxon>
        <taxon>Protacanthopterygii</taxon>
        <taxon>Esociformes</taxon>
        <taxon>Umbridae</taxon>
        <taxon>Dallia</taxon>
    </lineage>
</organism>
<evidence type="ECO:0000313" key="2">
    <source>
        <dbReference type="Proteomes" id="UP001157502"/>
    </source>
</evidence>
<dbReference type="Proteomes" id="UP001157502">
    <property type="component" value="Chromosome 36"/>
</dbReference>
<name>A0ACC2F163_DALPE</name>
<sequence>MVAPTTSRCVPRGIMVGRVVTPLWGDGWTPMEVTNISDKPITLRRNSKLADVFTCVAAEDLILFQGSCQSDAGSVRVTHGIQGENTDLKDRLQKSGLENVDIDHCEASPSTKLQLVTLLEKYEDVFSKHHLDCGEAKGFAHRIRLTDDRPFRLPYRRVTPVHYQKLRQVLTEMEEEGIIRKSMLPHL</sequence>
<evidence type="ECO:0000313" key="1">
    <source>
        <dbReference type="EMBL" id="KAJ7985093.1"/>
    </source>
</evidence>